<dbReference type="PROSITE" id="PS00028">
    <property type="entry name" value="ZINC_FINGER_C2H2_1"/>
    <property type="match status" value="2"/>
</dbReference>
<evidence type="ECO:0000259" key="1">
    <source>
        <dbReference type="PROSITE" id="PS00028"/>
    </source>
</evidence>
<dbReference type="AlphaFoldDB" id="A0A1Q5UNF9"/>
<protein>
    <recommendedName>
        <fullName evidence="1">C2H2-type domain-containing protein</fullName>
    </recommendedName>
</protein>
<evidence type="ECO:0000313" key="2">
    <source>
        <dbReference type="EMBL" id="OKP14005.1"/>
    </source>
</evidence>
<feature type="domain" description="C2H2-type" evidence="1">
    <location>
        <begin position="170"/>
        <end position="192"/>
    </location>
</feature>
<keyword evidence="3" id="KW-1185">Reference proteome</keyword>
<reference evidence="2 3" key="1">
    <citation type="submission" date="2016-10" db="EMBL/GenBank/DDBJ databases">
        <title>Genome sequence of the ascomycete fungus Penicillium subrubescens.</title>
        <authorList>
            <person name="De Vries R.P."/>
            <person name="Peng M."/>
            <person name="Dilokpimol A."/>
            <person name="Hilden K."/>
            <person name="Makela M.R."/>
            <person name="Grigoriev I."/>
            <person name="Riley R."/>
            <person name="Granchi Z."/>
        </authorList>
    </citation>
    <scope>NUCLEOTIDE SEQUENCE [LARGE SCALE GENOMIC DNA]</scope>
    <source>
        <strain evidence="2 3">CBS 132785</strain>
    </source>
</reference>
<dbReference type="STRING" id="1316194.A0A1Q5UNF9"/>
<comment type="caution">
    <text evidence="2">The sequence shown here is derived from an EMBL/GenBank/DDBJ whole genome shotgun (WGS) entry which is preliminary data.</text>
</comment>
<dbReference type="InterPro" id="IPR013087">
    <property type="entry name" value="Znf_C2H2_type"/>
</dbReference>
<name>A0A1Q5UNF9_9EURO</name>
<evidence type="ECO:0000313" key="3">
    <source>
        <dbReference type="Proteomes" id="UP000186955"/>
    </source>
</evidence>
<organism evidence="2 3">
    <name type="scientific">Penicillium subrubescens</name>
    <dbReference type="NCBI Taxonomy" id="1316194"/>
    <lineage>
        <taxon>Eukaryota</taxon>
        <taxon>Fungi</taxon>
        <taxon>Dikarya</taxon>
        <taxon>Ascomycota</taxon>
        <taxon>Pezizomycotina</taxon>
        <taxon>Eurotiomycetes</taxon>
        <taxon>Eurotiomycetidae</taxon>
        <taxon>Eurotiales</taxon>
        <taxon>Aspergillaceae</taxon>
        <taxon>Penicillium</taxon>
    </lineage>
</organism>
<accession>A0A1Q5UNF9</accession>
<gene>
    <name evidence="2" type="ORF">PENSUB_274</name>
</gene>
<dbReference type="Proteomes" id="UP000186955">
    <property type="component" value="Unassembled WGS sequence"/>
</dbReference>
<feature type="domain" description="C2H2-type" evidence="1">
    <location>
        <begin position="42"/>
        <end position="64"/>
    </location>
</feature>
<proteinExistence type="predicted"/>
<dbReference type="SMART" id="SM00355">
    <property type="entry name" value="ZnF_C2H2"/>
    <property type="match status" value="4"/>
</dbReference>
<sequence length="274" mass="31302">MNPIMNPLMNPYMNPYSIPYSNPYMNPYMDPISMGPIKGVPCEVCDRMFVTQAHADEHMVAVNHYRNRCDLCQQRCPSMMALLNHAMTHFHCTYNIYCPFCGSHFDKASALMGHLEEGKCDCAPGLEHHSIVWLVRNCDPAGAIVNTPFRWLLDKWIPTPPLGIVEPHMCFTCHLIFDTKEALEVHLKCPTHDPGSHRPRFYRCPNRTGGCHKKKFVSLTALFKHMESGACCTTNFHAVQRMQIQLMQAFWGWGMGAPMFRDAAGMPIPYTLHR</sequence>
<dbReference type="EMBL" id="MNBE01000120">
    <property type="protein sequence ID" value="OKP14005.1"/>
    <property type="molecule type" value="Genomic_DNA"/>
</dbReference>